<keyword evidence="6" id="KW-1185">Reference proteome</keyword>
<evidence type="ECO:0000259" key="4">
    <source>
        <dbReference type="Pfam" id="PF05378"/>
    </source>
</evidence>
<proteinExistence type="inferred from homology"/>
<dbReference type="InterPro" id="IPR002821">
    <property type="entry name" value="Hydantoinase_A"/>
</dbReference>
<feature type="domain" description="Hydantoinase B/oxoprolinase" evidence="3">
    <location>
        <begin position="670"/>
        <end position="1171"/>
    </location>
</feature>
<dbReference type="EMBL" id="JAIRAU010000001">
    <property type="protein sequence ID" value="MBZ5707760.1"/>
    <property type="molecule type" value="Genomic_DNA"/>
</dbReference>
<sequence>MREELWEFWIDRGGTFTDCVGRVPGTGHLRAIKVLSTDDAPLRAIRALLGLADDAAIPRCRIRLGTTVATNALLERKGAPTALLITRGFADLLEIGDQARPDLFALAIHKPTPLTSAVLEVDARRAASGEVLVSPETGALEHALKAIHAEGLRSAAVAVIHDHRDGGLERIVGAAARAAGFEEVVLSHEVAPAQGLLARAETAVVDAYLTPLLREYVRGLRARLGSAELQLMQSSGDLCAAERFRGRDAVLSGPAGGAVACAAIATRLGLAQVIGLDMGGTSTDVVRWGGELERSYETRVAGVRLRTPMLAVHTIAAGGGSICRYRDRKLSVGPDSAGADPGPMCYGRPQAQALTLTDVDLVLGRLHPARFPFALDRERSFAGLEALTEEVNAGGASMSPLQVAEGLRQIADERMAAAIRDVTVRRGHDVREHALIVFGGAGGQHACAVARALQIRTLVFHPLAGVLSAVGIGAARPGWHGQADVGGIELGESLDLRDMFERLEREGQAALAAEGGPGASAVRRVDLRYHGTHVALTIAWAGEGLREAFERAHAREFGYARPGHPIEVVSARVELLVSDEATSGAPLEETGRSQLPDRSDMWVEGGWRLVPTLRREAIAAGQAIAGPALILDATATIVLEPGFVAELAADGCLVARDVTGGAAVAAGAVDPVSLEIMSARISGIARHMGVVLQRTALSTNIRERLDFSCAVFDAEGGLVANAPHIPVHLGAMSESIRGVLAAHPSPRPGDVFVTNDPAAGGSHLPDITVIAPVHDDAGALCGFVANRGHHADVGGITPGSMPPDARTLAEEGVVFRAFPAVRGGALDRDGLRQILTGGTWPARQPAQNLADLEAQIAANQAGARLMRELAASSGSAALATYLRAIQDDAAACVAELIARMPAGSRRFADALDDGTAIAVAFTVRGERLEVDFTGTGPQSASNANAPRAVTVSALLYVLRVLAGRAIPLASGCLRQVDVVLPPGTILSPGPGAAVASGNVETAQRVVDVLLGALAAAAASQGTMNNLCFGDAGFGYYETIGGGSGAIAGEAGASGVHTHMTNTRITDPEVLEARFPVRVHRFALRRGSGGAGRWRGGDGLVRELEFLRDGIEVSIVAERRTRAPFGLAGGSPGACGRNLLDGVELPGRARTTVGAGQRLTVETPGGGGYGAPDSGPRGALNPGFCRAGGVTLPCGRCSKH</sequence>
<dbReference type="RefSeq" id="WP_224189523.1">
    <property type="nucleotide sequence ID" value="NZ_JAIRAU010000001.1"/>
</dbReference>
<name>A0ABS7THR7_9BACT</name>
<protein>
    <submittedName>
        <fullName evidence="5">Hydantoinase B/oxoprolinase family protein</fullName>
    </submittedName>
</protein>
<dbReference type="Pfam" id="PF05378">
    <property type="entry name" value="Hydant_A_N"/>
    <property type="match status" value="1"/>
</dbReference>
<dbReference type="InterPro" id="IPR045079">
    <property type="entry name" value="Oxoprolinase-like"/>
</dbReference>
<feature type="domain" description="Hydantoinase/oxoprolinase N-terminal" evidence="4">
    <location>
        <begin position="8"/>
        <end position="178"/>
    </location>
</feature>
<evidence type="ECO:0000256" key="1">
    <source>
        <dbReference type="ARBA" id="ARBA00010403"/>
    </source>
</evidence>
<evidence type="ECO:0000259" key="3">
    <source>
        <dbReference type="Pfam" id="PF02538"/>
    </source>
</evidence>
<dbReference type="InterPro" id="IPR008040">
    <property type="entry name" value="Hydant_A_N"/>
</dbReference>
<evidence type="ECO:0000313" key="6">
    <source>
        <dbReference type="Proteomes" id="UP001139031"/>
    </source>
</evidence>
<gene>
    <name evidence="5" type="ORF">K7C98_00715</name>
</gene>
<accession>A0ABS7THR7</accession>
<reference evidence="5" key="1">
    <citation type="submission" date="2021-08" db="EMBL/GenBank/DDBJ databases">
        <authorList>
            <person name="Stevens D.C."/>
        </authorList>
    </citation>
    <scope>NUCLEOTIDE SEQUENCE</scope>
    <source>
        <strain evidence="5">DSM 53165</strain>
    </source>
</reference>
<dbReference type="PANTHER" id="PTHR11365">
    <property type="entry name" value="5-OXOPROLINASE RELATED"/>
    <property type="match status" value="1"/>
</dbReference>
<dbReference type="Pfam" id="PF01968">
    <property type="entry name" value="Hydantoinase_A"/>
    <property type="match status" value="1"/>
</dbReference>
<organism evidence="5 6">
    <name type="scientific">Nannocystis pusilla</name>
    <dbReference type="NCBI Taxonomy" id="889268"/>
    <lineage>
        <taxon>Bacteria</taxon>
        <taxon>Pseudomonadati</taxon>
        <taxon>Myxococcota</taxon>
        <taxon>Polyangia</taxon>
        <taxon>Nannocystales</taxon>
        <taxon>Nannocystaceae</taxon>
        <taxon>Nannocystis</taxon>
    </lineage>
</organism>
<dbReference type="PANTHER" id="PTHR11365:SF23">
    <property type="entry name" value="HYPOTHETICAL 5-OXOPROLINASE (EUROFUNG)-RELATED"/>
    <property type="match status" value="1"/>
</dbReference>
<evidence type="ECO:0000259" key="2">
    <source>
        <dbReference type="Pfam" id="PF01968"/>
    </source>
</evidence>
<dbReference type="Proteomes" id="UP001139031">
    <property type="component" value="Unassembled WGS sequence"/>
</dbReference>
<evidence type="ECO:0000313" key="5">
    <source>
        <dbReference type="EMBL" id="MBZ5707760.1"/>
    </source>
</evidence>
<comment type="caution">
    <text evidence="5">The sequence shown here is derived from an EMBL/GenBank/DDBJ whole genome shotgun (WGS) entry which is preliminary data.</text>
</comment>
<dbReference type="InterPro" id="IPR003692">
    <property type="entry name" value="Hydantoinase_B"/>
</dbReference>
<feature type="domain" description="Hydantoinase A/oxoprolinase" evidence="2">
    <location>
        <begin position="199"/>
        <end position="476"/>
    </location>
</feature>
<dbReference type="Pfam" id="PF02538">
    <property type="entry name" value="Hydantoinase_B"/>
    <property type="match status" value="1"/>
</dbReference>
<comment type="similarity">
    <text evidence="1">Belongs to the oxoprolinase family.</text>
</comment>